<feature type="region of interest" description="Disordered" evidence="1">
    <location>
        <begin position="103"/>
        <end position="142"/>
    </location>
</feature>
<feature type="region of interest" description="Disordered" evidence="1">
    <location>
        <begin position="234"/>
        <end position="253"/>
    </location>
</feature>
<protein>
    <submittedName>
        <fullName evidence="2">Uncharacterized protein</fullName>
    </submittedName>
</protein>
<feature type="region of interest" description="Disordered" evidence="1">
    <location>
        <begin position="179"/>
        <end position="212"/>
    </location>
</feature>
<accession>A0AAV7PSM4</accession>
<organism evidence="2 3">
    <name type="scientific">Pleurodeles waltl</name>
    <name type="common">Iberian ribbed newt</name>
    <dbReference type="NCBI Taxonomy" id="8319"/>
    <lineage>
        <taxon>Eukaryota</taxon>
        <taxon>Metazoa</taxon>
        <taxon>Chordata</taxon>
        <taxon>Craniata</taxon>
        <taxon>Vertebrata</taxon>
        <taxon>Euteleostomi</taxon>
        <taxon>Amphibia</taxon>
        <taxon>Batrachia</taxon>
        <taxon>Caudata</taxon>
        <taxon>Salamandroidea</taxon>
        <taxon>Salamandridae</taxon>
        <taxon>Pleurodelinae</taxon>
        <taxon>Pleurodeles</taxon>
    </lineage>
</organism>
<proteinExistence type="predicted"/>
<keyword evidence="3" id="KW-1185">Reference proteome</keyword>
<evidence type="ECO:0000313" key="3">
    <source>
        <dbReference type="Proteomes" id="UP001066276"/>
    </source>
</evidence>
<dbReference type="EMBL" id="JANPWB010000011">
    <property type="protein sequence ID" value="KAJ1129483.1"/>
    <property type="molecule type" value="Genomic_DNA"/>
</dbReference>
<reference evidence="2" key="1">
    <citation type="journal article" date="2022" name="bioRxiv">
        <title>Sequencing and chromosome-scale assembly of the giantPleurodeles waltlgenome.</title>
        <authorList>
            <person name="Brown T."/>
            <person name="Elewa A."/>
            <person name="Iarovenko S."/>
            <person name="Subramanian E."/>
            <person name="Araus A.J."/>
            <person name="Petzold A."/>
            <person name="Susuki M."/>
            <person name="Suzuki K.-i.T."/>
            <person name="Hayashi T."/>
            <person name="Toyoda A."/>
            <person name="Oliveira C."/>
            <person name="Osipova E."/>
            <person name="Leigh N.D."/>
            <person name="Simon A."/>
            <person name="Yun M.H."/>
        </authorList>
    </citation>
    <scope>NUCLEOTIDE SEQUENCE</scope>
    <source>
        <strain evidence="2">20211129_DDA</strain>
        <tissue evidence="2">Liver</tissue>
    </source>
</reference>
<evidence type="ECO:0000313" key="2">
    <source>
        <dbReference type="EMBL" id="KAJ1129483.1"/>
    </source>
</evidence>
<dbReference type="AlphaFoldDB" id="A0AAV7PSM4"/>
<evidence type="ECO:0000256" key="1">
    <source>
        <dbReference type="SAM" id="MobiDB-lite"/>
    </source>
</evidence>
<feature type="region of interest" description="Disordered" evidence="1">
    <location>
        <begin position="56"/>
        <end position="76"/>
    </location>
</feature>
<name>A0AAV7PSM4_PLEWA</name>
<comment type="caution">
    <text evidence="2">The sequence shown here is derived from an EMBL/GenBank/DDBJ whole genome shotgun (WGS) entry which is preliminary data.</text>
</comment>
<gene>
    <name evidence="2" type="ORF">NDU88_007851</name>
</gene>
<dbReference type="Proteomes" id="UP001066276">
    <property type="component" value="Chromosome 7"/>
</dbReference>
<feature type="compositionally biased region" description="Low complexity" evidence="1">
    <location>
        <begin position="125"/>
        <end position="141"/>
    </location>
</feature>
<sequence>MNPFKTKGLLRTVEQGLVPGRHCGSSPRHEAGCFLEGLVRYCFDYQCGGGAPACSRPTPSDSVSVDPAPASSGGPRRSLRVWDPVRCALAFCGPRLGANEVGRPVPGSGAGALEVRSREGGGGPSPCAAAAPGTRNAPAGRPGRHNLGRVVALVLCASPCLRAVPPGCGRIGCRGAPAAAPQPESLPFGHASARAPQPRLPSDFTGESNGAAQLPRVRRTHLGRAISFFGPGRRLRLASPVPSDHFGASSSES</sequence>